<protein>
    <submittedName>
        <fullName evidence="2">Uncharacterized protein</fullName>
    </submittedName>
</protein>
<comment type="caution">
    <text evidence="2">The sequence shown here is derived from an EMBL/GenBank/DDBJ whole genome shotgun (WGS) entry which is preliminary data.</text>
</comment>
<gene>
    <name evidence="2" type="ORF">GCM10018772_41300</name>
</gene>
<dbReference type="Proteomes" id="UP000630718">
    <property type="component" value="Unassembled WGS sequence"/>
</dbReference>
<keyword evidence="3" id="KW-1185">Reference proteome</keyword>
<feature type="region of interest" description="Disordered" evidence="1">
    <location>
        <begin position="1"/>
        <end position="24"/>
    </location>
</feature>
<organism evidence="2 3">
    <name type="scientific">Streptomyces fumanus</name>
    <dbReference type="NCBI Taxonomy" id="67302"/>
    <lineage>
        <taxon>Bacteria</taxon>
        <taxon>Bacillati</taxon>
        <taxon>Actinomycetota</taxon>
        <taxon>Actinomycetes</taxon>
        <taxon>Kitasatosporales</taxon>
        <taxon>Streptomycetaceae</taxon>
        <taxon>Streptomyces</taxon>
    </lineage>
</organism>
<sequence>MSEGYEGKAVTGRGRPAGGTGRAADHAEIPFLGHRFRVSGLLRDELHARRAVADGWIRHA</sequence>
<dbReference type="AlphaFoldDB" id="A0A919AK32"/>
<reference evidence="2" key="1">
    <citation type="journal article" date="2014" name="Int. J. Syst. Evol. Microbiol.">
        <title>Complete genome sequence of Corynebacterium casei LMG S-19264T (=DSM 44701T), isolated from a smear-ripened cheese.</title>
        <authorList>
            <consortium name="US DOE Joint Genome Institute (JGI-PGF)"/>
            <person name="Walter F."/>
            <person name="Albersmeier A."/>
            <person name="Kalinowski J."/>
            <person name="Ruckert C."/>
        </authorList>
    </citation>
    <scope>NUCLEOTIDE SEQUENCE</scope>
    <source>
        <strain evidence="2">JCM 4477</strain>
    </source>
</reference>
<evidence type="ECO:0000313" key="2">
    <source>
        <dbReference type="EMBL" id="GHF11960.1"/>
    </source>
</evidence>
<evidence type="ECO:0000313" key="3">
    <source>
        <dbReference type="Proteomes" id="UP000630718"/>
    </source>
</evidence>
<accession>A0A919AK32</accession>
<dbReference type="EMBL" id="BNBI01000009">
    <property type="protein sequence ID" value="GHF11960.1"/>
    <property type="molecule type" value="Genomic_DNA"/>
</dbReference>
<proteinExistence type="predicted"/>
<name>A0A919AK32_9ACTN</name>
<evidence type="ECO:0000256" key="1">
    <source>
        <dbReference type="SAM" id="MobiDB-lite"/>
    </source>
</evidence>
<reference evidence="2" key="2">
    <citation type="submission" date="2020-09" db="EMBL/GenBank/DDBJ databases">
        <authorList>
            <person name="Sun Q."/>
            <person name="Ohkuma M."/>
        </authorList>
    </citation>
    <scope>NUCLEOTIDE SEQUENCE</scope>
    <source>
        <strain evidence="2">JCM 4477</strain>
    </source>
</reference>